<protein>
    <submittedName>
        <fullName evidence="1">Uncharacterized protein</fullName>
    </submittedName>
</protein>
<comment type="caution">
    <text evidence="1">The sequence shown here is derived from an EMBL/GenBank/DDBJ whole genome shotgun (WGS) entry which is preliminary data.</text>
</comment>
<evidence type="ECO:0000313" key="1">
    <source>
        <dbReference type="EMBL" id="KAK1862185.1"/>
    </source>
</evidence>
<gene>
    <name evidence="1" type="ORF">I4F81_004760</name>
</gene>
<evidence type="ECO:0000313" key="2">
    <source>
        <dbReference type="Proteomes" id="UP000798662"/>
    </source>
</evidence>
<proteinExistence type="predicted"/>
<dbReference type="EMBL" id="CM020618">
    <property type="protein sequence ID" value="KAK1862185.1"/>
    <property type="molecule type" value="Genomic_DNA"/>
</dbReference>
<accession>A0ACC3BW82</accession>
<name>A0ACC3BW82_PYRYE</name>
<reference evidence="1" key="1">
    <citation type="submission" date="2019-11" db="EMBL/GenBank/DDBJ databases">
        <title>Nori genome reveals adaptations in red seaweeds to the harsh intertidal environment.</title>
        <authorList>
            <person name="Wang D."/>
            <person name="Mao Y."/>
        </authorList>
    </citation>
    <scope>NUCLEOTIDE SEQUENCE</scope>
    <source>
        <tissue evidence="1">Gametophyte</tissue>
    </source>
</reference>
<sequence>MMQQQGATPDGPSAGAPPPSPPPVTVSDAATVRRMYEQTVENYEACFTPEELARPLYTVTVPRLATRAAAAAAASTGSAGDDGATGAAPRALRLLDVGCGPGHVLEILSRTATAASALDDDGGGGDSGGHEPASPAPPPPTLVGVDLSPHMVARARARVPAATVIEAPLADLAAAVAGEAGDAPFDGLACTFVLHHVGSLPPVLATFRRLLRPGGAALLASWVSPDGGRMEGYPEEWPIDASGL</sequence>
<keyword evidence="2" id="KW-1185">Reference proteome</keyword>
<dbReference type="Proteomes" id="UP000798662">
    <property type="component" value="Chromosome 1"/>
</dbReference>
<organism evidence="1 2">
    <name type="scientific">Pyropia yezoensis</name>
    <name type="common">Susabi-nori</name>
    <name type="synonym">Porphyra yezoensis</name>
    <dbReference type="NCBI Taxonomy" id="2788"/>
    <lineage>
        <taxon>Eukaryota</taxon>
        <taxon>Rhodophyta</taxon>
        <taxon>Bangiophyceae</taxon>
        <taxon>Bangiales</taxon>
        <taxon>Bangiaceae</taxon>
        <taxon>Pyropia</taxon>
    </lineage>
</organism>